<dbReference type="InterPro" id="IPR037176">
    <property type="entry name" value="Osmotin/thaumatin-like_sf"/>
</dbReference>
<dbReference type="InterPro" id="IPR037398">
    <property type="entry name" value="Glyco_hydro_64_fam"/>
</dbReference>
<dbReference type="Gene3D" id="3.30.920.50">
    <property type="entry name" value="Beta-1,3-glucanase, C-terminal domain"/>
    <property type="match status" value="1"/>
</dbReference>
<proteinExistence type="predicted"/>
<dbReference type="PROSITE" id="PS52006">
    <property type="entry name" value="GH64"/>
    <property type="match status" value="1"/>
</dbReference>
<protein>
    <submittedName>
        <fullName evidence="3">Glucan endo-1,3-beta-glucosidase</fullName>
    </submittedName>
</protein>
<accession>A0AAD4PUH6</accession>
<evidence type="ECO:0000313" key="4">
    <source>
        <dbReference type="Proteomes" id="UP001201262"/>
    </source>
</evidence>
<dbReference type="Pfam" id="PF16483">
    <property type="entry name" value="Glyco_hydro_64"/>
    <property type="match status" value="1"/>
</dbReference>
<dbReference type="EMBL" id="JAJTJA010000014">
    <property type="protein sequence ID" value="KAH8690117.1"/>
    <property type="molecule type" value="Genomic_DNA"/>
</dbReference>
<evidence type="ECO:0000259" key="2">
    <source>
        <dbReference type="PROSITE" id="PS52006"/>
    </source>
</evidence>
<dbReference type="InterPro" id="IPR042517">
    <property type="entry name" value="Glyco_hydro_64_N_2"/>
</dbReference>
<feature type="chain" id="PRO_5041928891" evidence="1">
    <location>
        <begin position="22"/>
        <end position="446"/>
    </location>
</feature>
<organism evidence="3 4">
    <name type="scientific">Talaromyces proteolyticus</name>
    <dbReference type="NCBI Taxonomy" id="1131652"/>
    <lineage>
        <taxon>Eukaryota</taxon>
        <taxon>Fungi</taxon>
        <taxon>Dikarya</taxon>
        <taxon>Ascomycota</taxon>
        <taxon>Pezizomycotina</taxon>
        <taxon>Eurotiomycetes</taxon>
        <taxon>Eurotiomycetidae</taxon>
        <taxon>Eurotiales</taxon>
        <taxon>Trichocomaceae</taxon>
        <taxon>Talaromyces</taxon>
        <taxon>Talaromyces sect. Bacilispori</taxon>
    </lineage>
</organism>
<dbReference type="Proteomes" id="UP001201262">
    <property type="component" value="Unassembled WGS sequence"/>
</dbReference>
<evidence type="ECO:0000256" key="1">
    <source>
        <dbReference type="SAM" id="SignalP"/>
    </source>
</evidence>
<dbReference type="GeneID" id="70251504"/>
<gene>
    <name evidence="3" type="ORF">BGW36DRAFT_433070</name>
</gene>
<dbReference type="AlphaFoldDB" id="A0AAD4PUH6"/>
<dbReference type="Gene3D" id="2.60.110.10">
    <property type="entry name" value="Thaumatin"/>
    <property type="match status" value="1"/>
</dbReference>
<comment type="caution">
    <text evidence="3">The sequence shown here is derived from an EMBL/GenBank/DDBJ whole genome shotgun (WGS) entry which is preliminary data.</text>
</comment>
<sequence>MRSFTNWTLALAAMMLGQTLAGPIRVHPGGPEDIVVTKYDTLNGTFVGGSKAVQDSTMATSSAAQLPISIVNNMAGSSAGQLNAYVIGQDSNKNVVLLASDGSWYYPPGTTSGVPVAITADLAQPLGAAGSTTTITLPDYVSAGRVYIADGTLQWFVVTNGAGGAALVEPSPVNPSDPNAGVNWGFIELTNTEAGGIYANLSYVDFVGLILGASLLTTDGSVQTAEGLSSDAVAQICAGLVAQTASDGYPWSSLCMTDSSGNYLRALAPYDYIQDNHADAWSNYFTDYINSVWSTYSSSPLTIAAAAGSYTCTTGGSDTLTCGGDNRGYAKPTAADIFGCNSGPFAIQAGDNSEHYAIVPILCAAFNRATLLLDGGNVQPGLPATDYYTVSPTNYYSKLVHHYEVDGKGYAFSYDDVNSSGENESGALIAANPQSLTITVGGPSSS</sequence>
<dbReference type="RefSeq" id="XP_046066400.1">
    <property type="nucleotide sequence ID" value="XM_046221217.1"/>
</dbReference>
<name>A0AAD4PUH6_9EURO</name>
<feature type="signal peptide" evidence="1">
    <location>
        <begin position="1"/>
        <end position="21"/>
    </location>
</feature>
<evidence type="ECO:0000313" key="3">
    <source>
        <dbReference type="EMBL" id="KAH8690117.1"/>
    </source>
</evidence>
<reference evidence="3" key="1">
    <citation type="submission" date="2021-12" db="EMBL/GenBank/DDBJ databases">
        <title>Convergent genome expansion in fungi linked to evolution of root-endophyte symbiosis.</title>
        <authorList>
            <consortium name="DOE Joint Genome Institute"/>
            <person name="Ke Y.-H."/>
            <person name="Bonito G."/>
            <person name="Liao H.-L."/>
            <person name="Looney B."/>
            <person name="Rojas-Flechas A."/>
            <person name="Nash J."/>
            <person name="Hameed K."/>
            <person name="Schadt C."/>
            <person name="Martin F."/>
            <person name="Crous P.W."/>
            <person name="Miettinen O."/>
            <person name="Magnuson J.K."/>
            <person name="Labbe J."/>
            <person name="Jacobson D."/>
            <person name="Doktycz M.J."/>
            <person name="Veneault-Fourrey C."/>
            <person name="Kuo A."/>
            <person name="Mondo S."/>
            <person name="Calhoun S."/>
            <person name="Riley R."/>
            <person name="Ohm R."/>
            <person name="LaButti K."/>
            <person name="Andreopoulos B."/>
            <person name="Pangilinan J."/>
            <person name="Nolan M."/>
            <person name="Tritt A."/>
            <person name="Clum A."/>
            <person name="Lipzen A."/>
            <person name="Daum C."/>
            <person name="Barry K."/>
            <person name="Grigoriev I.V."/>
            <person name="Vilgalys R."/>
        </authorList>
    </citation>
    <scope>NUCLEOTIDE SEQUENCE</scope>
    <source>
        <strain evidence="3">PMI_201</strain>
    </source>
</reference>
<feature type="domain" description="GH64" evidence="2">
    <location>
        <begin position="63"/>
        <end position="442"/>
    </location>
</feature>
<dbReference type="InterPro" id="IPR032477">
    <property type="entry name" value="Glyco_hydro_64"/>
</dbReference>
<dbReference type="CDD" id="cd09220">
    <property type="entry name" value="GH64-GluB-like"/>
    <property type="match status" value="1"/>
</dbReference>
<keyword evidence="1" id="KW-0732">Signal</keyword>
<dbReference type="PANTHER" id="PTHR38165">
    <property type="match status" value="1"/>
</dbReference>
<keyword evidence="4" id="KW-1185">Reference proteome</keyword>
<dbReference type="PANTHER" id="PTHR38165:SF1">
    <property type="entry name" value="GLUCANASE B"/>
    <property type="match status" value="1"/>
</dbReference>